<dbReference type="InterPro" id="IPR008753">
    <property type="entry name" value="Peptidase_M13_N"/>
</dbReference>
<evidence type="ECO:0000313" key="2">
    <source>
        <dbReference type="EMBL" id="EKC40805.1"/>
    </source>
</evidence>
<name>K1RH52_MAGGI</name>
<reference evidence="2" key="1">
    <citation type="journal article" date="2012" name="Nature">
        <title>The oyster genome reveals stress adaptation and complexity of shell formation.</title>
        <authorList>
            <person name="Zhang G."/>
            <person name="Fang X."/>
            <person name="Guo X."/>
            <person name="Li L."/>
            <person name="Luo R."/>
            <person name="Xu F."/>
            <person name="Yang P."/>
            <person name="Zhang L."/>
            <person name="Wang X."/>
            <person name="Qi H."/>
            <person name="Xiong Z."/>
            <person name="Que H."/>
            <person name="Xie Y."/>
            <person name="Holland P.W."/>
            <person name="Paps J."/>
            <person name="Zhu Y."/>
            <person name="Wu F."/>
            <person name="Chen Y."/>
            <person name="Wang J."/>
            <person name="Peng C."/>
            <person name="Meng J."/>
            <person name="Yang L."/>
            <person name="Liu J."/>
            <person name="Wen B."/>
            <person name="Zhang N."/>
            <person name="Huang Z."/>
            <person name="Zhu Q."/>
            <person name="Feng Y."/>
            <person name="Mount A."/>
            <person name="Hedgecock D."/>
            <person name="Xu Z."/>
            <person name="Liu Y."/>
            <person name="Domazet-Loso T."/>
            <person name="Du Y."/>
            <person name="Sun X."/>
            <person name="Zhang S."/>
            <person name="Liu B."/>
            <person name="Cheng P."/>
            <person name="Jiang X."/>
            <person name="Li J."/>
            <person name="Fan D."/>
            <person name="Wang W."/>
            <person name="Fu W."/>
            <person name="Wang T."/>
            <person name="Wang B."/>
            <person name="Zhang J."/>
            <person name="Peng Z."/>
            <person name="Li Y."/>
            <person name="Li N."/>
            <person name="Wang J."/>
            <person name="Chen M."/>
            <person name="He Y."/>
            <person name="Tan F."/>
            <person name="Song X."/>
            <person name="Zheng Q."/>
            <person name="Huang R."/>
            <person name="Yang H."/>
            <person name="Du X."/>
            <person name="Chen L."/>
            <person name="Yang M."/>
            <person name="Gaffney P.M."/>
            <person name="Wang S."/>
            <person name="Luo L."/>
            <person name="She Z."/>
            <person name="Ming Y."/>
            <person name="Huang W."/>
            <person name="Zhang S."/>
            <person name="Huang B."/>
            <person name="Zhang Y."/>
            <person name="Qu T."/>
            <person name="Ni P."/>
            <person name="Miao G."/>
            <person name="Wang J."/>
            <person name="Wang Q."/>
            <person name="Steinberg C.E."/>
            <person name="Wang H."/>
            <person name="Li N."/>
            <person name="Qian L."/>
            <person name="Zhang G."/>
            <person name="Li Y."/>
            <person name="Yang H."/>
            <person name="Liu X."/>
            <person name="Wang J."/>
            <person name="Yin Y."/>
            <person name="Wang J."/>
        </authorList>
    </citation>
    <scope>NUCLEOTIDE SEQUENCE [LARGE SCALE GENOMIC DNA]</scope>
    <source>
        <strain evidence="2">05x7-T-G4-1.051#20</strain>
    </source>
</reference>
<dbReference type="InParanoid" id="K1RH52"/>
<dbReference type="AlphaFoldDB" id="K1RH52"/>
<protein>
    <submittedName>
        <fullName evidence="2">Membrane metallo-endopeptidase-like 1</fullName>
    </submittedName>
</protein>
<organism evidence="2">
    <name type="scientific">Magallana gigas</name>
    <name type="common">Pacific oyster</name>
    <name type="synonym">Crassostrea gigas</name>
    <dbReference type="NCBI Taxonomy" id="29159"/>
    <lineage>
        <taxon>Eukaryota</taxon>
        <taxon>Metazoa</taxon>
        <taxon>Spiralia</taxon>
        <taxon>Lophotrochozoa</taxon>
        <taxon>Mollusca</taxon>
        <taxon>Bivalvia</taxon>
        <taxon>Autobranchia</taxon>
        <taxon>Pteriomorphia</taxon>
        <taxon>Ostreida</taxon>
        <taxon>Ostreoidea</taxon>
        <taxon>Ostreidae</taxon>
        <taxon>Magallana</taxon>
    </lineage>
</organism>
<dbReference type="Pfam" id="PF05649">
    <property type="entry name" value="Peptidase_M13_N"/>
    <property type="match status" value="1"/>
</dbReference>
<dbReference type="PROSITE" id="PS51885">
    <property type="entry name" value="NEPRILYSIN"/>
    <property type="match status" value="1"/>
</dbReference>
<dbReference type="GO" id="GO:0004222">
    <property type="term" value="F:metalloendopeptidase activity"/>
    <property type="evidence" value="ECO:0007669"/>
    <property type="project" value="InterPro"/>
</dbReference>
<gene>
    <name evidence="2" type="ORF">CGI_10026487</name>
</gene>
<dbReference type="GO" id="GO:0005886">
    <property type="term" value="C:plasma membrane"/>
    <property type="evidence" value="ECO:0007669"/>
    <property type="project" value="TreeGrafter"/>
</dbReference>
<dbReference type="InterPro" id="IPR000718">
    <property type="entry name" value="Peptidase_M13"/>
</dbReference>
<dbReference type="InterPro" id="IPR024079">
    <property type="entry name" value="MetalloPept_cat_dom_sf"/>
</dbReference>
<dbReference type="PANTHER" id="PTHR11733">
    <property type="entry name" value="ZINC METALLOPROTEASE FAMILY M13 NEPRILYSIN-RELATED"/>
    <property type="match status" value="1"/>
</dbReference>
<sequence>MESGEKGDSPREPWFRGRTRTERFLLVLALVLILLCAALICVVVYISVKLGSSDNFQAARVADGIDFSVDPCDNFYEYACGGWMKNHVIPSDRSFLASFSILRDTVQVKLKRELKQYLSLNILSYQFV</sequence>
<dbReference type="GO" id="GO:0016485">
    <property type="term" value="P:protein processing"/>
    <property type="evidence" value="ECO:0007669"/>
    <property type="project" value="TreeGrafter"/>
</dbReference>
<proteinExistence type="predicted"/>
<dbReference type="HOGENOM" id="CLU_1961699_0_0_1"/>
<dbReference type="SUPFAM" id="SSF55486">
    <property type="entry name" value="Metalloproteases ('zincins'), catalytic domain"/>
    <property type="match status" value="1"/>
</dbReference>
<dbReference type="EMBL" id="JH818113">
    <property type="protein sequence ID" value="EKC40805.1"/>
    <property type="molecule type" value="Genomic_DNA"/>
</dbReference>
<evidence type="ECO:0000259" key="1">
    <source>
        <dbReference type="Pfam" id="PF05649"/>
    </source>
</evidence>
<dbReference type="Gene3D" id="3.40.390.10">
    <property type="entry name" value="Collagenase (Catalytic Domain)"/>
    <property type="match status" value="1"/>
</dbReference>
<feature type="domain" description="Peptidase M13 N-terminal" evidence="1">
    <location>
        <begin position="71"/>
        <end position="116"/>
    </location>
</feature>
<accession>K1RH52</accession>
<dbReference type="PANTHER" id="PTHR11733:SF167">
    <property type="entry name" value="FI17812P1-RELATED"/>
    <property type="match status" value="1"/>
</dbReference>